<dbReference type="RefSeq" id="WP_278223962.1">
    <property type="nucleotide sequence ID" value="NZ_JAKZMO010000050.1"/>
</dbReference>
<proteinExistence type="predicted"/>
<dbReference type="EMBL" id="JAKZMO010000050">
    <property type="protein sequence ID" value="MDG5486921.1"/>
    <property type="molecule type" value="Genomic_DNA"/>
</dbReference>
<dbReference type="Proteomes" id="UP001154266">
    <property type="component" value="Unassembled WGS sequence"/>
</dbReference>
<comment type="caution">
    <text evidence="1">The sequence shown here is derived from an EMBL/GenBank/DDBJ whole genome shotgun (WGS) entry which is preliminary data.</text>
</comment>
<protein>
    <submittedName>
        <fullName evidence="1">Uncharacterized protein</fullName>
    </submittedName>
</protein>
<reference evidence="1" key="1">
    <citation type="journal article" date="2023" name="Environ. Microbiol.">
        <title>The 2-methylpropene degradation pathway in Mycobacteriaceae family strains.</title>
        <authorList>
            <person name="Helbich S."/>
            <person name="Barrantes I."/>
            <person name="Dos Anjos Borges L.G."/>
            <person name="Pieper D.H."/>
            <person name="Vainshtein Y."/>
            <person name="Sohn K."/>
            <person name="Engesser K.H."/>
        </authorList>
    </citation>
    <scope>NUCLEOTIDE SEQUENCE</scope>
    <source>
        <strain evidence="1">IBE100</strain>
    </source>
</reference>
<keyword evidence="2" id="KW-1185">Reference proteome</keyword>
<organism evidence="1 2">
    <name type="scientific">Mycolicibacterium gadium</name>
    <name type="common">Mycobacterium gadium</name>
    <dbReference type="NCBI Taxonomy" id="1794"/>
    <lineage>
        <taxon>Bacteria</taxon>
        <taxon>Bacillati</taxon>
        <taxon>Actinomycetota</taxon>
        <taxon>Actinomycetes</taxon>
        <taxon>Mycobacteriales</taxon>
        <taxon>Mycobacteriaceae</taxon>
        <taxon>Mycolicibacterium</taxon>
    </lineage>
</organism>
<accession>A0ABT6H0V3</accession>
<evidence type="ECO:0000313" key="2">
    <source>
        <dbReference type="Proteomes" id="UP001154266"/>
    </source>
</evidence>
<sequence length="135" mass="14421">MTQRLQRRTIPAAAGCAARIATDVCSLLGNSRSSIGGHPECFACGGVDDGFDRSMKCHRRGASSQKGSFCRELLLESVNLLVSVTVDRVESLAAMPDQLGGLFDRFGHISVQIGMIGHRLGRAVGALAHRFDHLA</sequence>
<gene>
    <name evidence="1" type="ORF">MNO81_29375</name>
</gene>
<name>A0ABT6H0V3_MYCGU</name>
<evidence type="ECO:0000313" key="1">
    <source>
        <dbReference type="EMBL" id="MDG5486921.1"/>
    </source>
</evidence>